<organism evidence="1 2">
    <name type="scientific">Ramazzottius varieornatus</name>
    <name type="common">Water bear</name>
    <name type="synonym">Tardigrade</name>
    <dbReference type="NCBI Taxonomy" id="947166"/>
    <lineage>
        <taxon>Eukaryota</taxon>
        <taxon>Metazoa</taxon>
        <taxon>Ecdysozoa</taxon>
        <taxon>Tardigrada</taxon>
        <taxon>Eutardigrada</taxon>
        <taxon>Parachela</taxon>
        <taxon>Hypsibioidea</taxon>
        <taxon>Ramazzottiidae</taxon>
        <taxon>Ramazzottius</taxon>
    </lineage>
</organism>
<dbReference type="AlphaFoldDB" id="A0A1D1W7D4"/>
<evidence type="ECO:0000313" key="1">
    <source>
        <dbReference type="EMBL" id="GAV09236.1"/>
    </source>
</evidence>
<protein>
    <submittedName>
        <fullName evidence="1">Uncharacterized protein</fullName>
    </submittedName>
</protein>
<sequence length="99" mass="11093">MVVYCVRRRQAEEGARKNSHGLGLVVKTCRVGNRRRRSRLSSRTDAAVGAGEAAERFPDVVQQAQRALLRQLRPRFYHSSSAGRGRYLLVELCGKVPKA</sequence>
<comment type="caution">
    <text evidence="1">The sequence shown here is derived from an EMBL/GenBank/DDBJ whole genome shotgun (WGS) entry which is preliminary data.</text>
</comment>
<dbReference type="Proteomes" id="UP000186922">
    <property type="component" value="Unassembled WGS sequence"/>
</dbReference>
<keyword evidence="2" id="KW-1185">Reference proteome</keyword>
<name>A0A1D1W7D4_RAMVA</name>
<gene>
    <name evidence="1" type="primary">RvY_18810</name>
    <name evidence="1" type="synonym">RvY_18810.2</name>
    <name evidence="1" type="ORF">RvY_18810-2</name>
</gene>
<reference evidence="1 2" key="1">
    <citation type="journal article" date="2016" name="Nat. Commun.">
        <title>Extremotolerant tardigrade genome and improved radiotolerance of human cultured cells by tardigrade-unique protein.</title>
        <authorList>
            <person name="Hashimoto T."/>
            <person name="Horikawa D.D."/>
            <person name="Saito Y."/>
            <person name="Kuwahara H."/>
            <person name="Kozuka-Hata H."/>
            <person name="Shin-I T."/>
            <person name="Minakuchi Y."/>
            <person name="Ohishi K."/>
            <person name="Motoyama A."/>
            <person name="Aizu T."/>
            <person name="Enomoto A."/>
            <person name="Kondo K."/>
            <person name="Tanaka S."/>
            <person name="Hara Y."/>
            <person name="Koshikawa S."/>
            <person name="Sagara H."/>
            <person name="Miura T."/>
            <person name="Yokobori S."/>
            <person name="Miyagawa K."/>
            <person name="Suzuki Y."/>
            <person name="Kubo T."/>
            <person name="Oyama M."/>
            <person name="Kohara Y."/>
            <person name="Fujiyama A."/>
            <person name="Arakawa K."/>
            <person name="Katayama T."/>
            <person name="Toyoda A."/>
            <person name="Kunieda T."/>
        </authorList>
    </citation>
    <scope>NUCLEOTIDE SEQUENCE [LARGE SCALE GENOMIC DNA]</scope>
    <source>
        <strain evidence="1 2">YOKOZUNA-1</strain>
    </source>
</reference>
<dbReference type="EMBL" id="BDGG01000021">
    <property type="protein sequence ID" value="GAV09236.1"/>
    <property type="molecule type" value="Genomic_DNA"/>
</dbReference>
<proteinExistence type="predicted"/>
<accession>A0A1D1W7D4</accession>
<evidence type="ECO:0000313" key="2">
    <source>
        <dbReference type="Proteomes" id="UP000186922"/>
    </source>
</evidence>